<dbReference type="InterPro" id="IPR050121">
    <property type="entry name" value="Cytochrome_P450_monoxygenase"/>
</dbReference>
<comment type="pathway">
    <text evidence="2">Secondary metabolite biosynthesis.</text>
</comment>
<protein>
    <submittedName>
        <fullName evidence="10">Cytochrome P450</fullName>
    </submittedName>
</protein>
<dbReference type="Proteomes" id="UP000305948">
    <property type="component" value="Unassembled WGS sequence"/>
</dbReference>
<proteinExistence type="inferred from homology"/>
<evidence type="ECO:0000256" key="1">
    <source>
        <dbReference type="ARBA" id="ARBA00001971"/>
    </source>
</evidence>
<evidence type="ECO:0000256" key="5">
    <source>
        <dbReference type="ARBA" id="ARBA00023002"/>
    </source>
</evidence>
<dbReference type="InterPro" id="IPR001128">
    <property type="entry name" value="Cyt_P450"/>
</dbReference>
<dbReference type="InterPro" id="IPR036396">
    <property type="entry name" value="Cyt_P450_sf"/>
</dbReference>
<keyword evidence="4 8" id="KW-0479">Metal-binding</keyword>
<dbReference type="GO" id="GO:0005506">
    <property type="term" value="F:iron ion binding"/>
    <property type="evidence" value="ECO:0007669"/>
    <property type="project" value="InterPro"/>
</dbReference>
<gene>
    <name evidence="10" type="ORF">OE88DRAFT_1136208</name>
</gene>
<organism evidence="10 11">
    <name type="scientific">Heliocybe sulcata</name>
    <dbReference type="NCBI Taxonomy" id="5364"/>
    <lineage>
        <taxon>Eukaryota</taxon>
        <taxon>Fungi</taxon>
        <taxon>Dikarya</taxon>
        <taxon>Basidiomycota</taxon>
        <taxon>Agaricomycotina</taxon>
        <taxon>Agaricomycetes</taxon>
        <taxon>Gloeophyllales</taxon>
        <taxon>Gloeophyllaceae</taxon>
        <taxon>Heliocybe</taxon>
    </lineage>
</organism>
<dbReference type="PANTHER" id="PTHR24305:SF187">
    <property type="entry name" value="P450, PUTATIVE (EUROFUNG)-RELATED"/>
    <property type="match status" value="1"/>
</dbReference>
<name>A0A5C3N823_9AGAM</name>
<dbReference type="PRINTS" id="PR00463">
    <property type="entry name" value="EP450I"/>
</dbReference>
<dbReference type="Pfam" id="PF00067">
    <property type="entry name" value="p450"/>
    <property type="match status" value="1"/>
</dbReference>
<comment type="similarity">
    <text evidence="3">Belongs to the cytochrome P450 family.</text>
</comment>
<keyword evidence="9" id="KW-0472">Membrane</keyword>
<evidence type="ECO:0000256" key="4">
    <source>
        <dbReference type="ARBA" id="ARBA00022723"/>
    </source>
</evidence>
<feature type="transmembrane region" description="Helical" evidence="9">
    <location>
        <begin position="27"/>
        <end position="45"/>
    </location>
</feature>
<keyword evidence="6 8" id="KW-0408">Iron</keyword>
<sequence>MDTLAVFLAIVTCGTLRKRTVRGDTSLLALAILFALTAANQRIYGVDRNLWSAVLDATLFLSFYLVTIVVITVVYRLSPLHPLSRFPGPLLYKVTGLKLAHTASTGKRHLIIADLHKKYGIFVRTGPNILSINSRTAVHCIYTTAQCMDKSDAYRMGRLDAGGLFFLRDLRKHNERRRIWSRAFTSAALDSASRILDRRTRELVSCIRRRQNNGVVDLGRCIQHWSYDVMGDLTFGGSNRMELMQDDDKAKLVEGGQKASALFDILGNVPPLFDILSYLQFLGDLDSLQILSSRLLDTRKRVRPQDASPDICSHLLFEDSSSQADQLNIRQLNQDTLFAIQAGSDTTSGVLTFTLFYIISDNKVYGRLSQELKGCFPTGEITFSDHSRLLQLPYLSAVVTEGLRLGSPFRAFPRVVPGGGTIIDNTFVAGGTIVGVPVWAQHISSENFWPKPEQFIPERWLDGGLGPGSIARKSAIMSFSSGPFGCLGKALALKEVHVAVAQLLLSFDLQFSAGFDHRKFQEGIQNTLSSTFAHPLTVNATLCDAAISALST</sequence>
<dbReference type="OrthoDB" id="6692864at2759"/>
<dbReference type="GO" id="GO:0004497">
    <property type="term" value="F:monooxygenase activity"/>
    <property type="evidence" value="ECO:0007669"/>
    <property type="project" value="UniProtKB-KW"/>
</dbReference>
<keyword evidence="8" id="KW-0349">Heme</keyword>
<dbReference type="PANTHER" id="PTHR24305">
    <property type="entry name" value="CYTOCHROME P450"/>
    <property type="match status" value="1"/>
</dbReference>
<accession>A0A5C3N823</accession>
<comment type="cofactor">
    <cofactor evidence="1 8">
        <name>heme</name>
        <dbReference type="ChEBI" id="CHEBI:30413"/>
    </cofactor>
</comment>
<evidence type="ECO:0000256" key="2">
    <source>
        <dbReference type="ARBA" id="ARBA00005179"/>
    </source>
</evidence>
<dbReference type="AlphaFoldDB" id="A0A5C3N823"/>
<reference evidence="10 11" key="1">
    <citation type="journal article" date="2019" name="Nat. Ecol. Evol.">
        <title>Megaphylogeny resolves global patterns of mushroom evolution.</title>
        <authorList>
            <person name="Varga T."/>
            <person name="Krizsan K."/>
            <person name="Foldi C."/>
            <person name="Dima B."/>
            <person name="Sanchez-Garcia M."/>
            <person name="Sanchez-Ramirez S."/>
            <person name="Szollosi G.J."/>
            <person name="Szarkandi J.G."/>
            <person name="Papp V."/>
            <person name="Albert L."/>
            <person name="Andreopoulos W."/>
            <person name="Angelini C."/>
            <person name="Antonin V."/>
            <person name="Barry K.W."/>
            <person name="Bougher N.L."/>
            <person name="Buchanan P."/>
            <person name="Buyck B."/>
            <person name="Bense V."/>
            <person name="Catcheside P."/>
            <person name="Chovatia M."/>
            <person name="Cooper J."/>
            <person name="Damon W."/>
            <person name="Desjardin D."/>
            <person name="Finy P."/>
            <person name="Geml J."/>
            <person name="Haridas S."/>
            <person name="Hughes K."/>
            <person name="Justo A."/>
            <person name="Karasinski D."/>
            <person name="Kautmanova I."/>
            <person name="Kiss B."/>
            <person name="Kocsube S."/>
            <person name="Kotiranta H."/>
            <person name="LaButti K.M."/>
            <person name="Lechner B.E."/>
            <person name="Liimatainen K."/>
            <person name="Lipzen A."/>
            <person name="Lukacs Z."/>
            <person name="Mihaltcheva S."/>
            <person name="Morgado L.N."/>
            <person name="Niskanen T."/>
            <person name="Noordeloos M.E."/>
            <person name="Ohm R.A."/>
            <person name="Ortiz-Santana B."/>
            <person name="Ovrebo C."/>
            <person name="Racz N."/>
            <person name="Riley R."/>
            <person name="Savchenko A."/>
            <person name="Shiryaev A."/>
            <person name="Soop K."/>
            <person name="Spirin V."/>
            <person name="Szebenyi C."/>
            <person name="Tomsovsky M."/>
            <person name="Tulloss R.E."/>
            <person name="Uehling J."/>
            <person name="Grigoriev I.V."/>
            <person name="Vagvolgyi C."/>
            <person name="Papp T."/>
            <person name="Martin F.M."/>
            <person name="Miettinen O."/>
            <person name="Hibbett D.S."/>
            <person name="Nagy L.G."/>
        </authorList>
    </citation>
    <scope>NUCLEOTIDE SEQUENCE [LARGE SCALE GENOMIC DNA]</scope>
    <source>
        <strain evidence="10 11">OMC1185</strain>
    </source>
</reference>
<keyword evidence="11" id="KW-1185">Reference proteome</keyword>
<dbReference type="GO" id="GO:0016705">
    <property type="term" value="F:oxidoreductase activity, acting on paired donors, with incorporation or reduction of molecular oxygen"/>
    <property type="evidence" value="ECO:0007669"/>
    <property type="project" value="InterPro"/>
</dbReference>
<dbReference type="STRING" id="5364.A0A5C3N823"/>
<dbReference type="InterPro" id="IPR002401">
    <property type="entry name" value="Cyt_P450_E_grp-I"/>
</dbReference>
<keyword evidence="9" id="KW-0812">Transmembrane</keyword>
<dbReference type="EMBL" id="ML213506">
    <property type="protein sequence ID" value="TFK53969.1"/>
    <property type="molecule type" value="Genomic_DNA"/>
</dbReference>
<keyword evidence="5" id="KW-0560">Oxidoreductase</keyword>
<dbReference type="PRINTS" id="PR00385">
    <property type="entry name" value="P450"/>
</dbReference>
<evidence type="ECO:0000313" key="11">
    <source>
        <dbReference type="Proteomes" id="UP000305948"/>
    </source>
</evidence>
<dbReference type="Gene3D" id="1.10.630.10">
    <property type="entry name" value="Cytochrome P450"/>
    <property type="match status" value="1"/>
</dbReference>
<dbReference type="SUPFAM" id="SSF48264">
    <property type="entry name" value="Cytochrome P450"/>
    <property type="match status" value="1"/>
</dbReference>
<evidence type="ECO:0000313" key="10">
    <source>
        <dbReference type="EMBL" id="TFK53969.1"/>
    </source>
</evidence>
<evidence type="ECO:0000256" key="9">
    <source>
        <dbReference type="SAM" id="Phobius"/>
    </source>
</evidence>
<keyword evidence="7" id="KW-0503">Monooxygenase</keyword>
<evidence type="ECO:0000256" key="8">
    <source>
        <dbReference type="PIRSR" id="PIRSR602401-1"/>
    </source>
</evidence>
<evidence type="ECO:0000256" key="6">
    <source>
        <dbReference type="ARBA" id="ARBA00023004"/>
    </source>
</evidence>
<dbReference type="GO" id="GO:0020037">
    <property type="term" value="F:heme binding"/>
    <property type="evidence" value="ECO:0007669"/>
    <property type="project" value="InterPro"/>
</dbReference>
<keyword evidence="9" id="KW-1133">Transmembrane helix</keyword>
<evidence type="ECO:0000256" key="7">
    <source>
        <dbReference type="ARBA" id="ARBA00023033"/>
    </source>
</evidence>
<evidence type="ECO:0000256" key="3">
    <source>
        <dbReference type="ARBA" id="ARBA00010617"/>
    </source>
</evidence>
<feature type="binding site" description="axial binding residue" evidence="8">
    <location>
        <position position="486"/>
    </location>
    <ligand>
        <name>heme</name>
        <dbReference type="ChEBI" id="CHEBI:30413"/>
    </ligand>
    <ligandPart>
        <name>Fe</name>
        <dbReference type="ChEBI" id="CHEBI:18248"/>
    </ligandPart>
</feature>
<feature type="transmembrane region" description="Helical" evidence="9">
    <location>
        <begin position="57"/>
        <end position="77"/>
    </location>
</feature>